<reference evidence="2 3" key="1">
    <citation type="submission" date="2020-10" db="EMBL/GenBank/DDBJ databases">
        <authorList>
            <person name="Castelo-Branco R."/>
            <person name="Eusebio N."/>
            <person name="Adriana R."/>
            <person name="Vieira A."/>
            <person name="Brugerolle De Fraissinette N."/>
            <person name="Rezende De Castro R."/>
            <person name="Schneider M.P."/>
            <person name="Vasconcelos V."/>
            <person name="Leao P.N."/>
        </authorList>
    </citation>
    <scope>NUCLEOTIDE SEQUENCE [LARGE SCALE GENOMIC DNA]</scope>
    <source>
        <strain evidence="2 3">LEGE 00250</strain>
    </source>
</reference>
<dbReference type="Gene3D" id="3.30.160.250">
    <property type="match status" value="1"/>
</dbReference>
<comment type="caution">
    <text evidence="2">The sequence shown here is derived from an EMBL/GenBank/DDBJ whole genome shotgun (WGS) entry which is preliminary data.</text>
</comment>
<dbReference type="PANTHER" id="PTHR34504:SF2">
    <property type="entry name" value="UPF0150 PROTEIN SSL0259"/>
    <property type="match status" value="1"/>
</dbReference>
<dbReference type="Proteomes" id="UP000606776">
    <property type="component" value="Unassembled WGS sequence"/>
</dbReference>
<gene>
    <name evidence="2" type="ORF">IQ227_08165</name>
</gene>
<keyword evidence="3" id="KW-1185">Reference proteome</keyword>
<name>A0ABR9VBY5_9CYAN</name>
<proteinExistence type="predicted"/>
<dbReference type="InterPro" id="IPR031807">
    <property type="entry name" value="HicB-like"/>
</dbReference>
<feature type="domain" description="HicB-like antitoxin of toxin-antitoxin system" evidence="1">
    <location>
        <begin position="6"/>
        <end position="67"/>
    </location>
</feature>
<organism evidence="2 3">
    <name type="scientific">Sphaerospermopsis aphanizomenoides LEGE 00250</name>
    <dbReference type="NCBI Taxonomy" id="2777972"/>
    <lineage>
        <taxon>Bacteria</taxon>
        <taxon>Bacillati</taxon>
        <taxon>Cyanobacteriota</taxon>
        <taxon>Cyanophyceae</taxon>
        <taxon>Nostocales</taxon>
        <taxon>Aphanizomenonaceae</taxon>
        <taxon>Sphaerospermopsis</taxon>
        <taxon>Sphaerospermopsis aphanizomenoides</taxon>
    </lineage>
</organism>
<evidence type="ECO:0000313" key="2">
    <source>
        <dbReference type="EMBL" id="MBE9236006.1"/>
    </source>
</evidence>
<evidence type="ECO:0000259" key="1">
    <source>
        <dbReference type="Pfam" id="PF15919"/>
    </source>
</evidence>
<evidence type="ECO:0000313" key="3">
    <source>
        <dbReference type="Proteomes" id="UP000606776"/>
    </source>
</evidence>
<dbReference type="RefSeq" id="WP_096572740.1">
    <property type="nucleotide sequence ID" value="NZ_JADEWB010000031.1"/>
</dbReference>
<dbReference type="InterPro" id="IPR051404">
    <property type="entry name" value="TA_system_antitoxin"/>
</dbReference>
<protein>
    <submittedName>
        <fullName evidence="2">Type II toxin-antitoxin system HicB family antitoxin</fullName>
    </submittedName>
</protein>
<dbReference type="EMBL" id="JADEWB010000031">
    <property type="protein sequence ID" value="MBE9236006.1"/>
    <property type="molecule type" value="Genomic_DNA"/>
</dbReference>
<dbReference type="PANTHER" id="PTHR34504">
    <property type="entry name" value="ANTITOXIN HICB"/>
    <property type="match status" value="1"/>
</dbReference>
<dbReference type="SUPFAM" id="SSF143100">
    <property type="entry name" value="TTHA1013/TTHA0281-like"/>
    <property type="match status" value="1"/>
</dbReference>
<dbReference type="InterPro" id="IPR035069">
    <property type="entry name" value="TTHA1013/TTHA0281-like"/>
</dbReference>
<dbReference type="Pfam" id="PF15919">
    <property type="entry name" value="HicB_lk_antitox"/>
    <property type="match status" value="1"/>
</dbReference>
<sequence length="73" mass="8385">MDKLRYQMIIQWSEEDDCFLVSLPDFPGQKWRTHGETYEEAVANGKEALESLIISYEADGESLPEPNIYKMAG</sequence>
<accession>A0ABR9VBY5</accession>